<dbReference type="InterPro" id="IPR028992">
    <property type="entry name" value="Hedgehog/Intein_dom"/>
</dbReference>
<name>A0A6C0IHI1_9ZZZZ</name>
<accession>A0A6C0IHI1</accession>
<proteinExistence type="predicted"/>
<dbReference type="Gene3D" id="2.170.16.10">
    <property type="entry name" value="Hedgehog/Intein (Hint) domain"/>
    <property type="match status" value="1"/>
</dbReference>
<reference evidence="2" key="1">
    <citation type="journal article" date="2020" name="Nature">
        <title>Giant virus diversity and host interactions through global metagenomics.</title>
        <authorList>
            <person name="Schulz F."/>
            <person name="Roux S."/>
            <person name="Paez-Espino D."/>
            <person name="Jungbluth S."/>
            <person name="Walsh D.A."/>
            <person name="Denef V.J."/>
            <person name="McMahon K.D."/>
            <person name="Konstantinidis K.T."/>
            <person name="Eloe-Fadrosh E.A."/>
            <person name="Kyrpides N.C."/>
            <person name="Woyke T."/>
        </authorList>
    </citation>
    <scope>NUCLEOTIDE SEQUENCE</scope>
    <source>
        <strain evidence="2">GVMAG-M-3300023184-88</strain>
    </source>
</reference>
<organism evidence="2">
    <name type="scientific">viral metagenome</name>
    <dbReference type="NCBI Taxonomy" id="1070528"/>
    <lineage>
        <taxon>unclassified sequences</taxon>
        <taxon>metagenomes</taxon>
        <taxon>organismal metagenomes</taxon>
    </lineage>
</organism>
<evidence type="ECO:0000259" key="1">
    <source>
        <dbReference type="Pfam" id="PF13403"/>
    </source>
</evidence>
<dbReference type="Pfam" id="PF13403">
    <property type="entry name" value="Hint_2"/>
    <property type="match status" value="1"/>
</dbReference>
<feature type="domain" description="Hedgehog/Intein (Hint)" evidence="1">
    <location>
        <begin position="398"/>
        <end position="444"/>
    </location>
</feature>
<dbReference type="EMBL" id="MN740182">
    <property type="protein sequence ID" value="QHT92259.1"/>
    <property type="molecule type" value="Genomic_DNA"/>
</dbReference>
<protein>
    <recommendedName>
        <fullName evidence="1">Hedgehog/Intein (Hint) domain-containing protein</fullName>
    </recommendedName>
</protein>
<evidence type="ECO:0000313" key="2">
    <source>
        <dbReference type="EMBL" id="QHT92259.1"/>
    </source>
</evidence>
<dbReference type="SUPFAM" id="SSF51294">
    <property type="entry name" value="Hedgehog/intein (Hint) domain"/>
    <property type="match status" value="1"/>
</dbReference>
<dbReference type="AlphaFoldDB" id="A0A6C0IHI1"/>
<dbReference type="CDD" id="cd00081">
    <property type="entry name" value="Hint"/>
    <property type="match status" value="1"/>
</dbReference>
<dbReference type="InterPro" id="IPR036844">
    <property type="entry name" value="Hint_dom_sf"/>
</dbReference>
<sequence length="566" mass="62717">MTSLYSIQVQLTDTTPIFNGYFEVDDTTHVIQHFYDTSNISVDILGTTIGSNNYYDNTPSFNSDGTLITSFPYIYGSTASPTFKLTGTTTDNTGSFYINQISHIPILYVITSIGSIPSSTSPISQASTSLYSTSWVLPDTTVIFNGYFVMSSVNNTIIHFYDTSNISVDILTNNGTLYSIIPDNIFDPADLISTSNGIGITSFPYFYDGATANSNQVWIHSGGDWGLSINNTYFLATPHATTTLIFSIPSSTSPIVNSKSSYNYTITLPDTTLIQYGFFWIDKVSNIIQNFYDLHDSNDVYDRLSSGSWSSPDNMYQPGWNSFDASGVNLTAFRYYSNVSSGDYHLVGDTSSTSGTITVQTGTIPSSSIIFNIFPGAPQYGANPAAPLPAPPGPSSVVCFKEGSKILTDKGYKPIQELRKGDLVQTSKNGYKAIFMIGKRDIEHIGSEERIKDQLYSCKQEQYPELLEELVITGCHSILVSDFKEGERERARDVNGKIYVTDNKYRLPACVDMRASVYDKKGVHTIYHIALENDDYYMNYGVYANGLLVETCSKRYLKELSNMELF</sequence>